<dbReference type="PROSITE" id="PS50164">
    <property type="entry name" value="GIY_YIG"/>
    <property type="match status" value="1"/>
</dbReference>
<protein>
    <submittedName>
        <fullName evidence="3">Putative endonuclease</fullName>
    </submittedName>
</protein>
<evidence type="ECO:0000259" key="2">
    <source>
        <dbReference type="PROSITE" id="PS50164"/>
    </source>
</evidence>
<keyword evidence="3" id="KW-0255">Endonuclease</keyword>
<evidence type="ECO:0000313" key="4">
    <source>
        <dbReference type="Proteomes" id="UP000185663"/>
    </source>
</evidence>
<dbReference type="GO" id="GO:0004519">
    <property type="term" value="F:endonuclease activity"/>
    <property type="evidence" value="ECO:0007669"/>
    <property type="project" value="UniProtKB-KW"/>
</dbReference>
<organism evidence="3 4">
    <name type="scientific">Paraoerskovia marina</name>
    <dbReference type="NCBI Taxonomy" id="545619"/>
    <lineage>
        <taxon>Bacteria</taxon>
        <taxon>Bacillati</taxon>
        <taxon>Actinomycetota</taxon>
        <taxon>Actinomycetes</taxon>
        <taxon>Micrococcales</taxon>
        <taxon>Cellulomonadaceae</taxon>
        <taxon>Paraoerskovia</taxon>
    </lineage>
</organism>
<dbReference type="OrthoDB" id="9797095at2"/>
<dbReference type="InterPro" id="IPR035901">
    <property type="entry name" value="GIY-YIG_endonuc_sf"/>
</dbReference>
<keyword evidence="4" id="KW-1185">Reference proteome</keyword>
<dbReference type="PANTHER" id="PTHR34477">
    <property type="entry name" value="UPF0213 PROTEIN YHBQ"/>
    <property type="match status" value="1"/>
</dbReference>
<gene>
    <name evidence="3" type="ORF">SAMN04489860_0023</name>
</gene>
<dbReference type="RefSeq" id="WP_083371107.1">
    <property type="nucleotide sequence ID" value="NZ_LT629776.1"/>
</dbReference>
<evidence type="ECO:0000313" key="3">
    <source>
        <dbReference type="EMBL" id="SDR77832.1"/>
    </source>
</evidence>
<dbReference type="InterPro" id="IPR000305">
    <property type="entry name" value="GIY-YIG_endonuc"/>
</dbReference>
<name>A0A1H1LU37_9CELL</name>
<reference evidence="3 4" key="1">
    <citation type="submission" date="2016-10" db="EMBL/GenBank/DDBJ databases">
        <authorList>
            <person name="de Groot N.N."/>
        </authorList>
    </citation>
    <scope>NUCLEOTIDE SEQUENCE [LARGE SCALE GENOMIC DNA]</scope>
    <source>
        <strain evidence="3 4">DSM 22126</strain>
    </source>
</reference>
<dbReference type="AlphaFoldDB" id="A0A1H1LU37"/>
<dbReference type="Proteomes" id="UP000185663">
    <property type="component" value="Chromosome I"/>
</dbReference>
<sequence>MPHTYILECADGSFYVGSTVDLPRRLAQHQSGDGAQYTRRRRPVRLVYSAEFDRVDEAYAWEKQVQGWGRAKRIALIEGRFADLPGLARSRQARPTTGG</sequence>
<dbReference type="eggNOG" id="COG2827">
    <property type="taxonomic scope" value="Bacteria"/>
</dbReference>
<dbReference type="SUPFAM" id="SSF82771">
    <property type="entry name" value="GIY-YIG endonuclease"/>
    <property type="match status" value="1"/>
</dbReference>
<dbReference type="InterPro" id="IPR050190">
    <property type="entry name" value="UPF0213_domain"/>
</dbReference>
<dbReference type="EMBL" id="LT629776">
    <property type="protein sequence ID" value="SDR77832.1"/>
    <property type="molecule type" value="Genomic_DNA"/>
</dbReference>
<comment type="similarity">
    <text evidence="1">Belongs to the UPF0213 family.</text>
</comment>
<dbReference type="PANTHER" id="PTHR34477:SF1">
    <property type="entry name" value="UPF0213 PROTEIN YHBQ"/>
    <property type="match status" value="1"/>
</dbReference>
<dbReference type="Gene3D" id="3.40.1440.10">
    <property type="entry name" value="GIY-YIG endonuclease"/>
    <property type="match status" value="1"/>
</dbReference>
<keyword evidence="3" id="KW-0378">Hydrolase</keyword>
<accession>A0A1H1LU37</accession>
<dbReference type="CDD" id="cd10456">
    <property type="entry name" value="GIY-YIG_UPF0213"/>
    <property type="match status" value="1"/>
</dbReference>
<proteinExistence type="inferred from homology"/>
<feature type="domain" description="GIY-YIG" evidence="2">
    <location>
        <begin position="1"/>
        <end position="75"/>
    </location>
</feature>
<evidence type="ECO:0000256" key="1">
    <source>
        <dbReference type="ARBA" id="ARBA00007435"/>
    </source>
</evidence>
<keyword evidence="3" id="KW-0540">Nuclease</keyword>
<dbReference type="Pfam" id="PF01541">
    <property type="entry name" value="GIY-YIG"/>
    <property type="match status" value="1"/>
</dbReference>